<feature type="domain" description="Response regulatory" evidence="12">
    <location>
        <begin position="3"/>
        <end position="120"/>
    </location>
</feature>
<dbReference type="GO" id="GO:0005737">
    <property type="term" value="C:cytoplasm"/>
    <property type="evidence" value="ECO:0007669"/>
    <property type="project" value="UniProtKB-SubCell"/>
</dbReference>
<evidence type="ECO:0000256" key="10">
    <source>
        <dbReference type="PROSITE-ProRule" id="PRU00169"/>
    </source>
</evidence>
<dbReference type="Proteomes" id="UP000472755">
    <property type="component" value="Unassembled WGS sequence"/>
</dbReference>
<gene>
    <name evidence="13" type="ORF">GMD59_09790</name>
</gene>
<evidence type="ECO:0000256" key="6">
    <source>
        <dbReference type="ARBA" id="ARBA00023015"/>
    </source>
</evidence>
<evidence type="ECO:0000256" key="7">
    <source>
        <dbReference type="ARBA" id="ARBA00023125"/>
    </source>
</evidence>
<dbReference type="Gene3D" id="1.10.10.60">
    <property type="entry name" value="Homeodomain-like"/>
    <property type="match status" value="2"/>
</dbReference>
<keyword evidence="4 10" id="KW-0597">Phosphoprotein</keyword>
<protein>
    <recommendedName>
        <fullName evidence="2">Stage 0 sporulation protein A homolog</fullName>
    </recommendedName>
</protein>
<dbReference type="Gene3D" id="3.40.50.2300">
    <property type="match status" value="1"/>
</dbReference>
<dbReference type="GO" id="GO:0003700">
    <property type="term" value="F:DNA-binding transcription factor activity"/>
    <property type="evidence" value="ECO:0007669"/>
    <property type="project" value="InterPro"/>
</dbReference>
<dbReference type="RefSeq" id="WP_009326195.1">
    <property type="nucleotide sequence ID" value="NZ_WMZN01000013.1"/>
</dbReference>
<dbReference type="Pfam" id="PF12833">
    <property type="entry name" value="HTH_18"/>
    <property type="match status" value="1"/>
</dbReference>
<evidence type="ECO:0000259" key="11">
    <source>
        <dbReference type="PROSITE" id="PS01124"/>
    </source>
</evidence>
<dbReference type="CDD" id="cd17536">
    <property type="entry name" value="REC_YesN-like"/>
    <property type="match status" value="1"/>
</dbReference>
<keyword evidence="5" id="KW-0902">Two-component regulatory system</keyword>
<reference evidence="13 14" key="1">
    <citation type="journal article" date="2019" name="Nat. Med.">
        <title>A library of human gut bacterial isolates paired with longitudinal multiomics data enables mechanistic microbiome research.</title>
        <authorList>
            <person name="Poyet M."/>
            <person name="Groussin M."/>
            <person name="Gibbons S.M."/>
            <person name="Avila-Pacheco J."/>
            <person name="Jiang X."/>
            <person name="Kearney S.M."/>
            <person name="Perrotta A.R."/>
            <person name="Berdy B."/>
            <person name="Zhao S."/>
            <person name="Lieberman T.D."/>
            <person name="Swanson P.K."/>
            <person name="Smith M."/>
            <person name="Roesemann S."/>
            <person name="Alexander J.E."/>
            <person name="Rich S.A."/>
            <person name="Livny J."/>
            <person name="Vlamakis H."/>
            <person name="Clish C."/>
            <person name="Bullock K."/>
            <person name="Deik A."/>
            <person name="Scott J."/>
            <person name="Pierce K.A."/>
            <person name="Xavier R.J."/>
            <person name="Alm E.J."/>
        </authorList>
    </citation>
    <scope>NUCLEOTIDE SEQUENCE [LARGE SCALE GENOMIC DNA]</scope>
    <source>
        <strain evidence="13 14">BIOML-A4</strain>
    </source>
</reference>
<keyword evidence="3" id="KW-0963">Cytoplasm</keyword>
<dbReference type="PANTHER" id="PTHR42713:SF3">
    <property type="entry name" value="TRANSCRIPTIONAL REGULATORY PROTEIN HPTR"/>
    <property type="match status" value="1"/>
</dbReference>
<evidence type="ECO:0000256" key="2">
    <source>
        <dbReference type="ARBA" id="ARBA00018672"/>
    </source>
</evidence>
<evidence type="ECO:0000256" key="9">
    <source>
        <dbReference type="ARBA" id="ARBA00024867"/>
    </source>
</evidence>
<dbReference type="PROSITE" id="PS01124">
    <property type="entry name" value="HTH_ARAC_FAMILY_2"/>
    <property type="match status" value="1"/>
</dbReference>
<dbReference type="InterPro" id="IPR018060">
    <property type="entry name" value="HTH_AraC"/>
</dbReference>
<dbReference type="GO" id="GO:0043565">
    <property type="term" value="F:sequence-specific DNA binding"/>
    <property type="evidence" value="ECO:0007669"/>
    <property type="project" value="InterPro"/>
</dbReference>
<dbReference type="InterPro" id="IPR001789">
    <property type="entry name" value="Sig_transdc_resp-reg_receiver"/>
</dbReference>
<dbReference type="GO" id="GO:0000160">
    <property type="term" value="P:phosphorelay signal transduction system"/>
    <property type="evidence" value="ECO:0007669"/>
    <property type="project" value="UniProtKB-KW"/>
</dbReference>
<evidence type="ECO:0000256" key="3">
    <source>
        <dbReference type="ARBA" id="ARBA00022490"/>
    </source>
</evidence>
<dbReference type="SUPFAM" id="SSF52172">
    <property type="entry name" value="CheY-like"/>
    <property type="match status" value="1"/>
</dbReference>
<comment type="function">
    <text evidence="9">May play the central regulatory role in sporulation. It may be an element of the effector pathway responsible for the activation of sporulation genes in response to nutritional stress. Spo0A may act in concert with spo0H (a sigma factor) to control the expression of some genes that are critical to the sporulation process.</text>
</comment>
<comment type="subcellular location">
    <subcellularLocation>
        <location evidence="1">Cytoplasm</location>
    </subcellularLocation>
</comment>
<proteinExistence type="predicted"/>
<dbReference type="InterPro" id="IPR009057">
    <property type="entry name" value="Homeodomain-like_sf"/>
</dbReference>
<evidence type="ECO:0000259" key="12">
    <source>
        <dbReference type="PROSITE" id="PS50110"/>
    </source>
</evidence>
<accession>A0A6L6LT82</accession>
<evidence type="ECO:0000313" key="14">
    <source>
        <dbReference type="Proteomes" id="UP000472755"/>
    </source>
</evidence>
<sequence length="505" mass="56683">MLRMIIADDEPLVRETISRIIDWNSNGIQLLGTCRDGIETYNMILDEYPDIVLLDINMPGMNGLDLIERIRSIDETISFIIISGYERFDFAQRALQYGVHQYLLKPCNREQILNAVTSVKKRREKLGTLQVLRQENMLLQNRVQATMQEQFLNDIFLPDSDIEKEIDDYCAMLKAPDTNFATFYLAHGGGMMPPGLSDAIHACIARHRARLFFGLLAIRNVAILVLRISGREDTEQLKAELSQLEVDGSPITCAAKYYPSADLMLRSLVPELRVCDSVNQYLPDGSFRELYNTAASVHKLLEAGCNLMQTFPQLSADAQTRELNQLFAQVYDIDTARTVATKMLYQLLPSHASDVGTGAAPIIAAIYSCSSVFEVQSLLLEHLSRLSRQDNGECGGNDYIQKILTYVNENLSDPNLSLKGIAQNVLFMNVNYVSKQFLRKTGEKFSSYVSSLRMERAKTILQNTPHAKITDVAEAVGLGGNPQYFSQVFKKHTGYTPSQFAGKES</sequence>
<evidence type="ECO:0000256" key="4">
    <source>
        <dbReference type="ARBA" id="ARBA00022553"/>
    </source>
</evidence>
<evidence type="ECO:0000256" key="1">
    <source>
        <dbReference type="ARBA" id="ARBA00004496"/>
    </source>
</evidence>
<comment type="caution">
    <text evidence="13">The sequence shown here is derived from an EMBL/GenBank/DDBJ whole genome shotgun (WGS) entry which is preliminary data.</text>
</comment>
<name>A0A6L6LT82_9FIRM</name>
<evidence type="ECO:0000256" key="5">
    <source>
        <dbReference type="ARBA" id="ARBA00023012"/>
    </source>
</evidence>
<dbReference type="EMBL" id="WMZU01000013">
    <property type="protein sequence ID" value="MTS27578.1"/>
    <property type="molecule type" value="Genomic_DNA"/>
</dbReference>
<dbReference type="Pfam" id="PF00072">
    <property type="entry name" value="Response_reg"/>
    <property type="match status" value="1"/>
</dbReference>
<feature type="modified residue" description="4-aspartylphosphate" evidence="10">
    <location>
        <position position="55"/>
    </location>
</feature>
<dbReference type="PROSITE" id="PS50110">
    <property type="entry name" value="RESPONSE_REGULATORY"/>
    <property type="match status" value="1"/>
</dbReference>
<keyword evidence="6" id="KW-0805">Transcription regulation</keyword>
<evidence type="ECO:0000256" key="8">
    <source>
        <dbReference type="ARBA" id="ARBA00023163"/>
    </source>
</evidence>
<organism evidence="13 14">
    <name type="scientific">Ruthenibacterium lactatiformans</name>
    <dbReference type="NCBI Taxonomy" id="1550024"/>
    <lineage>
        <taxon>Bacteria</taxon>
        <taxon>Bacillati</taxon>
        <taxon>Bacillota</taxon>
        <taxon>Clostridia</taxon>
        <taxon>Eubacteriales</taxon>
        <taxon>Oscillospiraceae</taxon>
        <taxon>Ruthenibacterium</taxon>
    </lineage>
</organism>
<dbReference type="SUPFAM" id="SSF46689">
    <property type="entry name" value="Homeodomain-like"/>
    <property type="match status" value="1"/>
</dbReference>
<dbReference type="SMART" id="SM00448">
    <property type="entry name" value="REC"/>
    <property type="match status" value="1"/>
</dbReference>
<keyword evidence="8" id="KW-0804">Transcription</keyword>
<dbReference type="InterPro" id="IPR011006">
    <property type="entry name" value="CheY-like_superfamily"/>
</dbReference>
<evidence type="ECO:0000313" key="13">
    <source>
        <dbReference type="EMBL" id="MTS27578.1"/>
    </source>
</evidence>
<dbReference type="SMART" id="SM00342">
    <property type="entry name" value="HTH_ARAC"/>
    <property type="match status" value="1"/>
</dbReference>
<dbReference type="AlphaFoldDB" id="A0A6L6LT82"/>
<dbReference type="PANTHER" id="PTHR42713">
    <property type="entry name" value="HISTIDINE KINASE-RELATED"/>
    <property type="match status" value="1"/>
</dbReference>
<feature type="domain" description="HTH araC/xylS-type" evidence="11">
    <location>
        <begin position="401"/>
        <end position="503"/>
    </location>
</feature>
<keyword evidence="7" id="KW-0238">DNA-binding</keyword>
<dbReference type="InterPro" id="IPR051552">
    <property type="entry name" value="HptR"/>
</dbReference>